<feature type="chain" id="PRO_5008676967" description="Lipoprotein" evidence="1">
    <location>
        <begin position="23"/>
        <end position="261"/>
    </location>
</feature>
<organism evidence="2 5">
    <name type="scientific">Marinomonas gallaica</name>
    <dbReference type="NCBI Taxonomy" id="1806667"/>
    <lineage>
        <taxon>Bacteria</taxon>
        <taxon>Pseudomonadati</taxon>
        <taxon>Pseudomonadota</taxon>
        <taxon>Gammaproteobacteria</taxon>
        <taxon>Oceanospirillales</taxon>
        <taxon>Oceanospirillaceae</taxon>
        <taxon>Marinomonas</taxon>
    </lineage>
</organism>
<reference evidence="3 4" key="1">
    <citation type="submission" date="2016-06" db="EMBL/GenBank/DDBJ databases">
        <authorList>
            <person name="Rodrigo-Torres L."/>
            <person name="Arahal D.R."/>
        </authorList>
    </citation>
    <scope>NUCLEOTIDE SEQUENCE [LARGE SCALE GENOMIC DNA]</scope>
    <source>
        <strain evidence="3 4">CECT 5116</strain>
    </source>
</reference>
<name>A0A1C3JQV3_9GAMM</name>
<evidence type="ECO:0000313" key="5">
    <source>
        <dbReference type="Proteomes" id="UP000092871"/>
    </source>
</evidence>
<evidence type="ECO:0000313" key="3">
    <source>
        <dbReference type="EMBL" id="SBT19612.1"/>
    </source>
</evidence>
<evidence type="ECO:0008006" key="6">
    <source>
        <dbReference type="Google" id="ProtNLM"/>
    </source>
</evidence>
<accession>A0A1C3JQV3</accession>
<proteinExistence type="predicted"/>
<reference evidence="2 5" key="2">
    <citation type="submission" date="2016-06" db="EMBL/GenBank/DDBJ databases">
        <authorList>
            <person name="Kjaerup R.B."/>
            <person name="Dalgaard T.S."/>
            <person name="Juul-Madsen H.R."/>
        </authorList>
    </citation>
    <scope>NUCLEOTIDE SEQUENCE [LARGE SCALE GENOMIC DNA]</scope>
    <source>
        <strain evidence="2 5">CECT 5115</strain>
    </source>
</reference>
<sequence>MIKKALFLLTSAMFLSACSTLSSDNWWHTDLPVETSKKQNGAYRHAPVTQRTDNKAGVSRNSSVTRKQTITANIVREGQIALSENRLLTPKGDNANLYFQIALGRDPGNYDATLGIAAIVDKYLAWAIQSANAADFKSAKQFIEQAKQVNPRDPSIQKIETRVKQKRVVIGHTVRADQQPASEDVFYLPNNLFQLSEEKILAQIQPIIDSLEKTQGSIEINWPSDKEGRLLYQIINSRTPNFRVRAMTFHSSKHTVEVLVN</sequence>
<protein>
    <recommendedName>
        <fullName evidence="6">Lipoprotein</fullName>
    </recommendedName>
</protein>
<dbReference type="Proteomes" id="UP000092840">
    <property type="component" value="Unassembled WGS sequence"/>
</dbReference>
<evidence type="ECO:0000313" key="4">
    <source>
        <dbReference type="Proteomes" id="UP000092840"/>
    </source>
</evidence>
<gene>
    <name evidence="2" type="ORF">MGA5115_01531</name>
    <name evidence="3" type="ORF">MGA5116_00185</name>
</gene>
<dbReference type="AlphaFoldDB" id="A0A1C3JQV3"/>
<dbReference type="Proteomes" id="UP000092871">
    <property type="component" value="Unassembled WGS sequence"/>
</dbReference>
<evidence type="ECO:0000256" key="1">
    <source>
        <dbReference type="SAM" id="SignalP"/>
    </source>
</evidence>
<keyword evidence="4" id="KW-1185">Reference proteome</keyword>
<keyword evidence="1" id="KW-0732">Signal</keyword>
<feature type="signal peptide" evidence="1">
    <location>
        <begin position="1"/>
        <end position="22"/>
    </location>
</feature>
<dbReference type="EMBL" id="FLRB01000002">
    <property type="protein sequence ID" value="SBT19612.1"/>
    <property type="molecule type" value="Genomic_DNA"/>
</dbReference>
<dbReference type="RefSeq" id="WP_067034344.1">
    <property type="nucleotide sequence ID" value="NZ_FLRA01000011.1"/>
</dbReference>
<dbReference type="EMBL" id="FLRA01000011">
    <property type="protein sequence ID" value="SBT17420.1"/>
    <property type="molecule type" value="Genomic_DNA"/>
</dbReference>
<dbReference type="OrthoDB" id="5726612at2"/>
<dbReference type="PROSITE" id="PS51257">
    <property type="entry name" value="PROKAR_LIPOPROTEIN"/>
    <property type="match status" value="1"/>
</dbReference>
<evidence type="ECO:0000313" key="2">
    <source>
        <dbReference type="EMBL" id="SBT17420.1"/>
    </source>
</evidence>